<dbReference type="PANTHER" id="PTHR37003:SF2">
    <property type="entry name" value="PESTICIDAL CRYSTAL PROTEIN N-TERMINAL DOMAIN-CONTAINING PROTEIN"/>
    <property type="match status" value="1"/>
</dbReference>
<evidence type="ECO:0000256" key="1">
    <source>
        <dbReference type="ARBA" id="ARBA00007819"/>
    </source>
</evidence>
<evidence type="ECO:0000256" key="4">
    <source>
        <dbReference type="ARBA" id="ARBA00023026"/>
    </source>
</evidence>
<sequence length="1236" mass="139156">MDPNDHNEYEVMDTGSMGYQPRYPLANAPGAELQQMHYKDWMDMCTYGESVALSEGLRAALFVANSIIGIMLSKIPIVGPIVSTPFQIMGAVLPFLWPPNAPEAQFSWESLMTAAEEIADKKIDAQVRANANAELEGVHNAIRLYQDAVCDWKQDPTNAQLKEQLRIQYIATNTVIFSRMPSFRVRGFEVPLLSTYVQAANLHLIHLKDGVQFGEEWGMDSATVDRFYSYLKSDIEIYTNYCIDWYNKGLSDSIESEPTWNGWNTFNNFRRDMTLMVLDLVSIWPTYDPRRYPLPTKSQLTRELYTQAIGSYKSVEPLLPPPSPFRWLREIEFFLRDSQDEAEQFAGFQQGYQYTLDTTIYRPPVVGTRTSLVDSIAMGLGSDDVVYRIKNISHNGWYPKKLDFYYTPSERVESVGEIRTDANNMIDYIGLGCRAKVTEPCDPCTTNCTIDTVNTTASCDNPNLYSHRLSSINPSAPYPGQNGMLSFCYGWTHFSVDDNNLIAADSITQIPAVKAYRIGGYGKVMKGPGYTGGDLMVFYGAGEINWRLTIPDTTKAYRVRARVATIPTSQPVDTVRYNQFEYRDIEVISPTTTVHEYSIGFDITGDDWGLLDKIEFIPIEGPVEAYQADQALEKARKAVNALFTNDAKNALQLKVTDYSVDQAANLIECVSDAFHSQEKMILLDQIKYAKRLSQARNLLNYGDFESSDWSGENGWRTSPHVHVASNHPIFKGRYLHMPGATSSQFSNHIYPTYVYQKVDESKLKSYTRYLVRGFVGNSKDLELLVERYGKDVHVEMDVPNDIRYALPTNECGSLDRCRPASYQARTPHTCTCKDTTSMHTDCQCQNKVNRTSADMYTNGSPSSVMYADGFHAHKSCGCKNNDMYPNGTDSHKSCRCKDPHVFSYHIDTGCVDQEESLGLWFALKIASENGVANIDNLEIIEAQPLTGEALARVKKREQKWKQEMTKKRLETEKAVQAAQSAVQNLFTNAQHNRLKFETLFPQIVHAEKLVQQIPYVHHPFLSGALPTVPGMNFEIIQQLLAVIGNARALYEQRNLVRNGTFSSGTGSWKVTEGVKVQPLQDTSVLVLSEWIHEASQQLHIDPNRGYVLRVTARKEGGGKGTVTMSDCADYTETLTFTSCDFNTSGSQTMTSGTLSGFVTKTLEIFPDTDRIRIDIGETEGTFQVESVELICMEQMEEDLYDIAGNVVEEMRYLDSSRSMGGTLDAMCYTKIGEFGC</sequence>
<evidence type="ECO:0000259" key="8">
    <source>
        <dbReference type="Pfam" id="PF03945"/>
    </source>
</evidence>
<dbReference type="InterPro" id="IPR036716">
    <property type="entry name" value="Pest_crys_N_sf"/>
</dbReference>
<evidence type="ECO:0000313" key="11">
    <source>
        <dbReference type="EMBL" id="ADO32759.1"/>
    </source>
</evidence>
<dbReference type="SUPFAM" id="SSF51096">
    <property type="entry name" value="delta-Endotoxin (insectocide), middle domain"/>
    <property type="match status" value="1"/>
</dbReference>
<evidence type="ECO:0000259" key="10">
    <source>
        <dbReference type="Pfam" id="PF21463"/>
    </source>
</evidence>
<dbReference type="InterPro" id="IPR038979">
    <property type="entry name" value="Pest_crys"/>
</dbReference>
<evidence type="ECO:0000256" key="3">
    <source>
        <dbReference type="ARBA" id="ARBA00022969"/>
    </source>
</evidence>
<feature type="domain" description="Pesticidal crystal protein" evidence="7">
    <location>
        <begin position="507"/>
        <end position="566"/>
    </location>
</feature>
<dbReference type="Gene3D" id="2.60.120.260">
    <property type="entry name" value="Galactose-binding domain-like"/>
    <property type="match status" value="2"/>
</dbReference>
<feature type="domain" description="Cry1Ac-like" evidence="10">
    <location>
        <begin position="1061"/>
        <end position="1138"/>
    </location>
</feature>
<keyword evidence="2" id="KW-0800">Toxin</keyword>
<evidence type="ECO:0000259" key="6">
    <source>
        <dbReference type="Pfam" id="PF00555"/>
    </source>
</evidence>
<evidence type="ECO:0000259" key="9">
    <source>
        <dbReference type="Pfam" id="PF17997"/>
    </source>
</evidence>
<feature type="domain" description="Pesticidal crystal protein Cry" evidence="9">
    <location>
        <begin position="700"/>
        <end position="822"/>
    </location>
</feature>
<name>K9JGF8_BACTU</name>
<dbReference type="Pfam" id="PF03945">
    <property type="entry name" value="Endotoxin_N"/>
    <property type="match status" value="1"/>
</dbReference>
<dbReference type="GO" id="GO:0090729">
    <property type="term" value="F:toxin activity"/>
    <property type="evidence" value="ECO:0007669"/>
    <property type="project" value="UniProtKB-KW"/>
</dbReference>
<feature type="domain" description="Pesticidal crystal protein" evidence="8">
    <location>
        <begin position="68"/>
        <end position="288"/>
    </location>
</feature>
<dbReference type="EMBL" id="GU063849">
    <property type="protein sequence ID" value="ADO32759.1"/>
    <property type="molecule type" value="Genomic_DNA"/>
</dbReference>
<feature type="domain" description="Pesticidal crystal protein Cry" evidence="9">
    <location>
        <begin position="874"/>
        <end position="941"/>
    </location>
</feature>
<dbReference type="GO" id="GO:0030435">
    <property type="term" value="P:sporulation resulting in formation of a cellular spore"/>
    <property type="evidence" value="ECO:0007669"/>
    <property type="project" value="UniProtKB-KW"/>
</dbReference>
<dbReference type="GO" id="GO:0005102">
    <property type="term" value="F:signaling receptor binding"/>
    <property type="evidence" value="ECO:0007669"/>
    <property type="project" value="InterPro"/>
</dbReference>
<comment type="similarity">
    <text evidence="1">Belongs to the delta endotoxin family.</text>
</comment>
<keyword evidence="4" id="KW-0843">Virulence</keyword>
<evidence type="ECO:0000256" key="2">
    <source>
        <dbReference type="ARBA" id="ARBA00022656"/>
    </source>
</evidence>
<proteinExistence type="inferred from homology"/>
<dbReference type="Pfam" id="PF00555">
    <property type="entry name" value="Endotoxin_M"/>
    <property type="match status" value="1"/>
</dbReference>
<dbReference type="CDD" id="cd04085">
    <property type="entry name" value="delta_endotoxin_C"/>
    <property type="match status" value="1"/>
</dbReference>
<dbReference type="SUPFAM" id="SSF49785">
    <property type="entry name" value="Galactose-binding domain-like"/>
    <property type="match status" value="1"/>
</dbReference>
<dbReference type="PANTHER" id="PTHR37003">
    <property type="entry name" value="ENDOTOXIN_N DOMAIN-CONTAINING PROTEIN-RELATED"/>
    <property type="match status" value="1"/>
</dbReference>
<dbReference type="InterPro" id="IPR005639">
    <property type="entry name" value="Pest_crys_dom_I"/>
</dbReference>
<dbReference type="InterPro" id="IPR001178">
    <property type="entry name" value="Pest_cryst_dom_II"/>
</dbReference>
<dbReference type="Gene3D" id="1.20.190.10">
    <property type="entry name" value="Pesticidal crystal protein, N-terminal domain"/>
    <property type="match status" value="1"/>
</dbReference>
<dbReference type="GO" id="GO:0001907">
    <property type="term" value="P:symbiont-mediated killing of host cell"/>
    <property type="evidence" value="ECO:0007669"/>
    <property type="project" value="InterPro"/>
</dbReference>
<dbReference type="InterPro" id="IPR008979">
    <property type="entry name" value="Galactose-bd-like_sf"/>
</dbReference>
<evidence type="ECO:0000256" key="5">
    <source>
        <dbReference type="ARBA" id="ARBA00029653"/>
    </source>
</evidence>
<keyword evidence="3" id="KW-0749">Sporulation</keyword>
<dbReference type="Pfam" id="PF03944">
    <property type="entry name" value="Endotoxin_C"/>
    <property type="match status" value="1"/>
</dbReference>
<protein>
    <recommendedName>
        <fullName evidence="5">Crystaline entomocidal protoxin</fullName>
    </recommendedName>
</protein>
<reference evidence="11" key="1">
    <citation type="submission" date="2009-10" db="EMBL/GenBank/DDBJ databases">
        <authorList>
            <person name="Du L."/>
            <person name="Dong M."/>
            <person name="Wang R."/>
            <person name="Wang J."/>
            <person name="Song J."/>
            <person name="Cao W."/>
            <person name="Feng S."/>
        </authorList>
    </citation>
    <scope>NUCLEOTIDE SEQUENCE</scope>
    <source>
        <strain evidence="11">FBG-1</strain>
    </source>
</reference>
<dbReference type="Pfam" id="PF17997">
    <property type="entry name" value="Cry1Ac_D5"/>
    <property type="match status" value="2"/>
</dbReference>
<organism evidence="11">
    <name type="scientific">Bacillus thuringiensis</name>
    <dbReference type="NCBI Taxonomy" id="1428"/>
    <lineage>
        <taxon>Bacteria</taxon>
        <taxon>Bacillati</taxon>
        <taxon>Bacillota</taxon>
        <taxon>Bacilli</taxon>
        <taxon>Bacillales</taxon>
        <taxon>Bacillaceae</taxon>
        <taxon>Bacillus</taxon>
        <taxon>Bacillus cereus group</taxon>
    </lineage>
</organism>
<dbReference type="SUPFAM" id="SSF56849">
    <property type="entry name" value="delta-Endotoxin (insectocide), N-terminal domain"/>
    <property type="match status" value="1"/>
</dbReference>
<dbReference type="Gene3D" id="2.100.10.10">
    <property type="entry name" value="Pesticidal crystal protein, central domain"/>
    <property type="match status" value="1"/>
</dbReference>
<dbReference type="InterPro" id="IPR036399">
    <property type="entry name" value="Pest_cryst_cen_dom_sf"/>
</dbReference>
<dbReference type="InterPro" id="IPR048645">
    <property type="entry name" value="Cry1Ac-like_dom-VII"/>
</dbReference>
<accession>K9JGF8</accession>
<dbReference type="InterPro" id="IPR005638">
    <property type="entry name" value="Pest_crys_dom-III"/>
</dbReference>
<dbReference type="AlphaFoldDB" id="K9JGF8"/>
<dbReference type="InterPro" id="IPR041587">
    <property type="entry name" value="Cry_V"/>
</dbReference>
<feature type="domain" description="Pesticidal crystal protein" evidence="6">
    <location>
        <begin position="296"/>
        <end position="497"/>
    </location>
</feature>
<gene>
    <name evidence="11" type="primary">cry32A</name>
</gene>
<dbReference type="Pfam" id="PF21463">
    <property type="entry name" value="Cry1Ac_dom-VII"/>
    <property type="match status" value="1"/>
</dbReference>
<evidence type="ECO:0000259" key="7">
    <source>
        <dbReference type="Pfam" id="PF03944"/>
    </source>
</evidence>